<evidence type="ECO:0000256" key="1">
    <source>
        <dbReference type="SAM" id="MobiDB-lite"/>
    </source>
</evidence>
<feature type="non-terminal residue" evidence="2">
    <location>
        <position position="189"/>
    </location>
</feature>
<dbReference type="AlphaFoldDB" id="A0A409X6V0"/>
<sequence length="189" mass="19830">MPVTASSEALVPSVEQARGAATLAFTIVGTPAIQDVMQVPYIFSMLGAAVRNLEGGWIGKAETVATRQDATDLVFDLRKAFQTVQNMHPGADIKMPREYFAVADLCKTIHVLRHGPPVVAAPAVVVSAPVAAAAAEPLRPVKTKRGRSGRVAKSKATVDTDDDNDEAMSVDDSGIEVVSSPANPSKTPP</sequence>
<reference evidence="2 3" key="1">
    <citation type="journal article" date="2018" name="Evol. Lett.">
        <title>Horizontal gene cluster transfer increased hallucinogenic mushroom diversity.</title>
        <authorList>
            <person name="Reynolds H.T."/>
            <person name="Vijayakumar V."/>
            <person name="Gluck-Thaler E."/>
            <person name="Korotkin H.B."/>
            <person name="Matheny P.B."/>
            <person name="Slot J.C."/>
        </authorList>
    </citation>
    <scope>NUCLEOTIDE SEQUENCE [LARGE SCALE GENOMIC DNA]</scope>
    <source>
        <strain evidence="2 3">2631</strain>
    </source>
</reference>
<keyword evidence="3" id="KW-1185">Reference proteome</keyword>
<accession>A0A409X6V0</accession>
<feature type="compositionally biased region" description="Polar residues" evidence="1">
    <location>
        <begin position="180"/>
        <end position="189"/>
    </location>
</feature>
<feature type="region of interest" description="Disordered" evidence="1">
    <location>
        <begin position="140"/>
        <end position="189"/>
    </location>
</feature>
<protein>
    <submittedName>
        <fullName evidence="2">Uncharacterized protein</fullName>
    </submittedName>
</protein>
<dbReference type="OrthoDB" id="3128449at2759"/>
<feature type="compositionally biased region" description="Acidic residues" evidence="1">
    <location>
        <begin position="159"/>
        <end position="169"/>
    </location>
</feature>
<gene>
    <name evidence="2" type="ORF">CVT25_007496</name>
</gene>
<comment type="caution">
    <text evidence="2">The sequence shown here is derived from an EMBL/GenBank/DDBJ whole genome shotgun (WGS) entry which is preliminary data.</text>
</comment>
<dbReference type="EMBL" id="NHYD01002480">
    <property type="protein sequence ID" value="PPQ86482.1"/>
    <property type="molecule type" value="Genomic_DNA"/>
</dbReference>
<name>A0A409X6V0_PSICY</name>
<proteinExistence type="predicted"/>
<organism evidence="2 3">
    <name type="scientific">Psilocybe cyanescens</name>
    <dbReference type="NCBI Taxonomy" id="93625"/>
    <lineage>
        <taxon>Eukaryota</taxon>
        <taxon>Fungi</taxon>
        <taxon>Dikarya</taxon>
        <taxon>Basidiomycota</taxon>
        <taxon>Agaricomycotina</taxon>
        <taxon>Agaricomycetes</taxon>
        <taxon>Agaricomycetidae</taxon>
        <taxon>Agaricales</taxon>
        <taxon>Agaricineae</taxon>
        <taxon>Strophariaceae</taxon>
        <taxon>Psilocybe</taxon>
    </lineage>
</organism>
<evidence type="ECO:0000313" key="2">
    <source>
        <dbReference type="EMBL" id="PPQ86482.1"/>
    </source>
</evidence>
<dbReference type="Proteomes" id="UP000283269">
    <property type="component" value="Unassembled WGS sequence"/>
</dbReference>
<evidence type="ECO:0000313" key="3">
    <source>
        <dbReference type="Proteomes" id="UP000283269"/>
    </source>
</evidence>
<feature type="compositionally biased region" description="Basic residues" evidence="1">
    <location>
        <begin position="141"/>
        <end position="153"/>
    </location>
</feature>
<dbReference type="InParanoid" id="A0A409X6V0"/>